<feature type="compositionally biased region" description="Basic residues" evidence="1">
    <location>
        <begin position="58"/>
        <end position="73"/>
    </location>
</feature>
<accession>A0A9W9ZTM8</accession>
<gene>
    <name evidence="2" type="ORF">OS493_000971</name>
</gene>
<dbReference type="Proteomes" id="UP001163046">
    <property type="component" value="Unassembled WGS sequence"/>
</dbReference>
<proteinExistence type="predicted"/>
<name>A0A9W9ZTM8_9CNID</name>
<evidence type="ECO:0000313" key="3">
    <source>
        <dbReference type="Proteomes" id="UP001163046"/>
    </source>
</evidence>
<dbReference type="Pfam" id="PF15800">
    <property type="entry name" value="CiPC"/>
    <property type="match status" value="1"/>
</dbReference>
<dbReference type="InterPro" id="IPR031602">
    <property type="entry name" value="CIPC"/>
</dbReference>
<evidence type="ECO:0000256" key="1">
    <source>
        <dbReference type="SAM" id="MobiDB-lite"/>
    </source>
</evidence>
<keyword evidence="3" id="KW-1185">Reference proteome</keyword>
<organism evidence="2 3">
    <name type="scientific">Desmophyllum pertusum</name>
    <dbReference type="NCBI Taxonomy" id="174260"/>
    <lineage>
        <taxon>Eukaryota</taxon>
        <taxon>Metazoa</taxon>
        <taxon>Cnidaria</taxon>
        <taxon>Anthozoa</taxon>
        <taxon>Hexacorallia</taxon>
        <taxon>Scleractinia</taxon>
        <taxon>Caryophylliina</taxon>
        <taxon>Caryophylliidae</taxon>
        <taxon>Desmophyllum</taxon>
    </lineage>
</organism>
<comment type="caution">
    <text evidence="2">The sequence shown here is derived from an EMBL/GenBank/DDBJ whole genome shotgun (WGS) entry which is preliminary data.</text>
</comment>
<dbReference type="GO" id="GO:0045892">
    <property type="term" value="P:negative regulation of DNA-templated transcription"/>
    <property type="evidence" value="ECO:0007669"/>
    <property type="project" value="InterPro"/>
</dbReference>
<dbReference type="EMBL" id="MU825873">
    <property type="protein sequence ID" value="KAJ7387636.1"/>
    <property type="molecule type" value="Genomic_DNA"/>
</dbReference>
<dbReference type="GO" id="GO:0042754">
    <property type="term" value="P:negative regulation of circadian rhythm"/>
    <property type="evidence" value="ECO:0007669"/>
    <property type="project" value="InterPro"/>
</dbReference>
<dbReference type="AlphaFoldDB" id="A0A9W9ZTM8"/>
<feature type="region of interest" description="Disordered" evidence="1">
    <location>
        <begin position="51"/>
        <end position="78"/>
    </location>
</feature>
<protein>
    <submittedName>
        <fullName evidence="2">Uncharacterized protein</fullName>
    </submittedName>
</protein>
<reference evidence="2" key="1">
    <citation type="submission" date="2023-01" db="EMBL/GenBank/DDBJ databases">
        <title>Genome assembly of the deep-sea coral Lophelia pertusa.</title>
        <authorList>
            <person name="Herrera S."/>
            <person name="Cordes E."/>
        </authorList>
    </citation>
    <scope>NUCLEOTIDE SEQUENCE</scope>
    <source>
        <strain evidence="2">USNM1676648</strain>
        <tissue evidence="2">Polyp</tissue>
    </source>
</reference>
<evidence type="ECO:0000313" key="2">
    <source>
        <dbReference type="EMBL" id="KAJ7387636.1"/>
    </source>
</evidence>
<dbReference type="OrthoDB" id="6374619at2759"/>
<sequence>MSCKVLRLTGGTTLDGTSKATEWPNSNFSSDCGEQKPSCLEEPSIKNFAKTDIESSRSRSHRHHRSRSLKMKHATSSNMDRFHRTTAALRCSGLLEIAQNVSQILRSNEAIQIELDKLRELTKEHSIQLHKQMQEKLEKEREASGANSEEGQILLTKLSQYLL</sequence>